<keyword evidence="1" id="KW-0812">Transmembrane</keyword>
<dbReference type="RefSeq" id="WP_200273801.1">
    <property type="nucleotide sequence ID" value="NZ_JAENIJ010000055.1"/>
</dbReference>
<keyword evidence="3" id="KW-1185">Reference proteome</keyword>
<accession>A0A934VWE2</accession>
<evidence type="ECO:0000256" key="1">
    <source>
        <dbReference type="SAM" id="Phobius"/>
    </source>
</evidence>
<dbReference type="Proteomes" id="UP000603141">
    <property type="component" value="Unassembled WGS sequence"/>
</dbReference>
<evidence type="ECO:0000313" key="3">
    <source>
        <dbReference type="Proteomes" id="UP000603141"/>
    </source>
</evidence>
<proteinExistence type="predicted"/>
<dbReference type="AlphaFoldDB" id="A0A934VWE2"/>
<protein>
    <submittedName>
        <fullName evidence="2">Uncharacterized protein</fullName>
    </submittedName>
</protein>
<feature type="transmembrane region" description="Helical" evidence="1">
    <location>
        <begin position="45"/>
        <end position="63"/>
    </location>
</feature>
<keyword evidence="1" id="KW-1133">Transmembrane helix</keyword>
<organism evidence="2 3">
    <name type="scientific">Luteolibacter pohnpeiensis</name>
    <dbReference type="NCBI Taxonomy" id="454153"/>
    <lineage>
        <taxon>Bacteria</taxon>
        <taxon>Pseudomonadati</taxon>
        <taxon>Verrucomicrobiota</taxon>
        <taxon>Verrucomicrobiia</taxon>
        <taxon>Verrucomicrobiales</taxon>
        <taxon>Verrucomicrobiaceae</taxon>
        <taxon>Luteolibacter</taxon>
    </lineage>
</organism>
<name>A0A934VWE2_9BACT</name>
<comment type="caution">
    <text evidence="2">The sequence shown here is derived from an EMBL/GenBank/DDBJ whole genome shotgun (WGS) entry which is preliminary data.</text>
</comment>
<reference evidence="2" key="1">
    <citation type="submission" date="2021-01" db="EMBL/GenBank/DDBJ databases">
        <title>Modified the classification status of verrucomicrobia.</title>
        <authorList>
            <person name="Feng X."/>
        </authorList>
    </citation>
    <scope>NUCLEOTIDE SEQUENCE</scope>
    <source>
        <strain evidence="2">KCTC 22041</strain>
    </source>
</reference>
<dbReference type="EMBL" id="JAENIJ010000055">
    <property type="protein sequence ID" value="MBK1884527.1"/>
    <property type="molecule type" value="Genomic_DNA"/>
</dbReference>
<evidence type="ECO:0000313" key="2">
    <source>
        <dbReference type="EMBL" id="MBK1884527.1"/>
    </source>
</evidence>
<feature type="transmembrane region" description="Helical" evidence="1">
    <location>
        <begin position="12"/>
        <end position="29"/>
    </location>
</feature>
<keyword evidence="1" id="KW-0472">Membrane</keyword>
<sequence length="148" mass="16310">MKSSQTKWGDPAAFLLLFVPLWIAFRGIMDIRSFLGQTNHGVWDYLNLVFTAVVLVVVAGFVGRRLVIRWEILIDGAEITLTRNRAEVFRGDANDLKVRGYGSGMLQFEAPGGGVFAFPAFGVLERFTRTGETEQAQQVSGGNGGQRL</sequence>
<gene>
    <name evidence="2" type="ORF">JIN85_19075</name>
</gene>